<dbReference type="Proteomes" id="UP000248806">
    <property type="component" value="Unassembled WGS sequence"/>
</dbReference>
<sequence length="197" mass="22937">MEENIPFRLETALERKIAADPEWLAGIEWGKPRAGHMEGPVKFHIADVLANIDAQHPEPEERRVLRLIALLHDTFKYQVDEHRPRIHSNHHAYRARCFAQRYISDPILLDLIELHDEAYNSWRLGAIKGDWRHAQERVDLLLARIGPALPLYIRFFLADSGTDSKDPAPVRWFLDYVRKKGFPLPPIPSRYKLPKEG</sequence>
<organism evidence="2 3">
    <name type="scientific">Thermosporothrix hazakensis</name>
    <dbReference type="NCBI Taxonomy" id="644383"/>
    <lineage>
        <taxon>Bacteria</taxon>
        <taxon>Bacillati</taxon>
        <taxon>Chloroflexota</taxon>
        <taxon>Ktedonobacteria</taxon>
        <taxon>Ktedonobacterales</taxon>
        <taxon>Thermosporotrichaceae</taxon>
        <taxon>Thermosporothrix</taxon>
    </lineage>
</organism>
<dbReference type="RefSeq" id="WP_111319110.1">
    <property type="nucleotide sequence ID" value="NZ_BIFX01000001.1"/>
</dbReference>
<protein>
    <submittedName>
        <fullName evidence="2">HD domain-containing protein</fullName>
    </submittedName>
</protein>
<dbReference type="Pfam" id="PF01966">
    <property type="entry name" value="HD"/>
    <property type="match status" value="1"/>
</dbReference>
<name>A0A326US08_THEHA</name>
<feature type="domain" description="HD" evidence="1">
    <location>
        <begin position="50"/>
        <end position="120"/>
    </location>
</feature>
<comment type="caution">
    <text evidence="2">The sequence shown here is derived from an EMBL/GenBank/DDBJ whole genome shotgun (WGS) entry which is preliminary data.</text>
</comment>
<dbReference type="OrthoDB" id="158925at2"/>
<accession>A0A326US08</accession>
<evidence type="ECO:0000313" key="3">
    <source>
        <dbReference type="Proteomes" id="UP000248806"/>
    </source>
</evidence>
<dbReference type="InterPro" id="IPR006674">
    <property type="entry name" value="HD_domain"/>
</dbReference>
<proteinExistence type="predicted"/>
<dbReference type="SUPFAM" id="SSF109604">
    <property type="entry name" value="HD-domain/PDEase-like"/>
    <property type="match status" value="1"/>
</dbReference>
<dbReference type="EMBL" id="QKUF01000001">
    <property type="protein sequence ID" value="PZW36669.1"/>
    <property type="molecule type" value="Genomic_DNA"/>
</dbReference>
<gene>
    <name evidence="2" type="ORF">EI42_00849</name>
</gene>
<evidence type="ECO:0000313" key="2">
    <source>
        <dbReference type="EMBL" id="PZW36669.1"/>
    </source>
</evidence>
<reference evidence="2 3" key="1">
    <citation type="submission" date="2018-06" db="EMBL/GenBank/DDBJ databases">
        <title>Genomic Encyclopedia of Archaeal and Bacterial Type Strains, Phase II (KMG-II): from individual species to whole genera.</title>
        <authorList>
            <person name="Goeker M."/>
        </authorList>
    </citation>
    <scope>NUCLEOTIDE SEQUENCE [LARGE SCALE GENOMIC DNA]</scope>
    <source>
        <strain evidence="2 3">ATCC BAA-1881</strain>
    </source>
</reference>
<evidence type="ECO:0000259" key="1">
    <source>
        <dbReference type="Pfam" id="PF01966"/>
    </source>
</evidence>
<keyword evidence="3" id="KW-1185">Reference proteome</keyword>
<dbReference type="AlphaFoldDB" id="A0A326US08"/>